<protein>
    <submittedName>
        <fullName evidence="1">Uncharacterized protein LOC108047371 isoform X2</fullName>
    </submittedName>
</protein>
<proteinExistence type="predicted"/>
<name>A0A6P4F6Q1_DRORH</name>
<accession>A0A6P4F6Q1</accession>
<dbReference type="AlphaFoldDB" id="A0A6P4F6Q1"/>
<sequence length="57" mass="6658">MLPEAVMVLLPFHQESLPRLDNYRISMRNLKRPSIGELQGEAVDQVSFRFKQHDSMT</sequence>
<organism evidence="1">
    <name type="scientific">Drosophila rhopaloa</name>
    <name type="common">Fruit fly</name>
    <dbReference type="NCBI Taxonomy" id="1041015"/>
    <lineage>
        <taxon>Eukaryota</taxon>
        <taxon>Metazoa</taxon>
        <taxon>Ecdysozoa</taxon>
        <taxon>Arthropoda</taxon>
        <taxon>Hexapoda</taxon>
        <taxon>Insecta</taxon>
        <taxon>Pterygota</taxon>
        <taxon>Neoptera</taxon>
        <taxon>Endopterygota</taxon>
        <taxon>Diptera</taxon>
        <taxon>Brachycera</taxon>
        <taxon>Muscomorpha</taxon>
        <taxon>Ephydroidea</taxon>
        <taxon>Drosophilidae</taxon>
        <taxon>Drosophila</taxon>
        <taxon>Sophophora</taxon>
    </lineage>
</organism>
<evidence type="ECO:0000313" key="1">
    <source>
        <dbReference type="RefSeq" id="XP_016983013.1"/>
    </source>
</evidence>
<gene>
    <name evidence="1" type="primary">LOC108047371</name>
</gene>
<dbReference type="RefSeq" id="XP_016983013.1">
    <property type="nucleotide sequence ID" value="XM_017127524.1"/>
</dbReference>
<reference evidence="1" key="1">
    <citation type="submission" date="2025-08" db="UniProtKB">
        <authorList>
            <consortium name="RefSeq"/>
        </authorList>
    </citation>
    <scope>IDENTIFICATION</scope>
</reference>